<evidence type="ECO:0000313" key="1">
    <source>
        <dbReference type="EMBL" id="CAG7659909.1"/>
    </source>
</evidence>
<feature type="non-terminal residue" evidence="1">
    <location>
        <position position="81"/>
    </location>
</feature>
<reference evidence="1" key="1">
    <citation type="submission" date="2021-06" db="EMBL/GenBank/DDBJ databases">
        <authorList>
            <person name="Hodson N. C."/>
            <person name="Mongue J. A."/>
            <person name="Jaron S. K."/>
        </authorList>
    </citation>
    <scope>NUCLEOTIDE SEQUENCE</scope>
</reference>
<evidence type="ECO:0000313" key="2">
    <source>
        <dbReference type="Proteomes" id="UP000708208"/>
    </source>
</evidence>
<dbReference type="Proteomes" id="UP000708208">
    <property type="component" value="Unassembled WGS sequence"/>
</dbReference>
<gene>
    <name evidence="1" type="ORF">AFUS01_LOCUS1293</name>
</gene>
<feature type="non-terminal residue" evidence="1">
    <location>
        <position position="1"/>
    </location>
</feature>
<accession>A0A8J2NM12</accession>
<protein>
    <submittedName>
        <fullName evidence="1">Uncharacterized protein</fullName>
    </submittedName>
</protein>
<comment type="caution">
    <text evidence="1">The sequence shown here is derived from an EMBL/GenBank/DDBJ whole genome shotgun (WGS) entry which is preliminary data.</text>
</comment>
<organism evidence="1 2">
    <name type="scientific">Allacma fusca</name>
    <dbReference type="NCBI Taxonomy" id="39272"/>
    <lineage>
        <taxon>Eukaryota</taxon>
        <taxon>Metazoa</taxon>
        <taxon>Ecdysozoa</taxon>
        <taxon>Arthropoda</taxon>
        <taxon>Hexapoda</taxon>
        <taxon>Collembola</taxon>
        <taxon>Symphypleona</taxon>
        <taxon>Sminthuridae</taxon>
        <taxon>Allacma</taxon>
    </lineage>
</organism>
<dbReference type="AlphaFoldDB" id="A0A8J2NM12"/>
<sequence>CGVNSLIVQIRGSQNQLTMSTLLTTIAVSTGYVADSTASHMNEYRSTIMFNDITGKNLMTCKEFRNEMTVSVGDRLLGIIR</sequence>
<name>A0A8J2NM12_9HEXA</name>
<dbReference type="EMBL" id="CAJVCH010007197">
    <property type="protein sequence ID" value="CAG7659909.1"/>
    <property type="molecule type" value="Genomic_DNA"/>
</dbReference>
<proteinExistence type="predicted"/>
<keyword evidence="2" id="KW-1185">Reference proteome</keyword>